<dbReference type="EMBL" id="JANPWB010000005">
    <property type="protein sequence ID" value="KAJ1188832.1"/>
    <property type="molecule type" value="Genomic_DNA"/>
</dbReference>
<proteinExistence type="predicted"/>
<dbReference type="AlphaFoldDB" id="A0AAV7UJ57"/>
<comment type="caution">
    <text evidence="1">The sequence shown here is derived from an EMBL/GenBank/DDBJ whole genome shotgun (WGS) entry which is preliminary data.</text>
</comment>
<reference evidence="1" key="1">
    <citation type="journal article" date="2022" name="bioRxiv">
        <title>Sequencing and chromosome-scale assembly of the giantPleurodeles waltlgenome.</title>
        <authorList>
            <person name="Brown T."/>
            <person name="Elewa A."/>
            <person name="Iarovenko S."/>
            <person name="Subramanian E."/>
            <person name="Araus A.J."/>
            <person name="Petzold A."/>
            <person name="Susuki M."/>
            <person name="Suzuki K.-i.T."/>
            <person name="Hayashi T."/>
            <person name="Toyoda A."/>
            <person name="Oliveira C."/>
            <person name="Osipova E."/>
            <person name="Leigh N.D."/>
            <person name="Simon A."/>
            <person name="Yun M.H."/>
        </authorList>
    </citation>
    <scope>NUCLEOTIDE SEQUENCE</scope>
    <source>
        <strain evidence="1">20211129_DDA</strain>
        <tissue evidence="1">Liver</tissue>
    </source>
</reference>
<evidence type="ECO:0000313" key="2">
    <source>
        <dbReference type="Proteomes" id="UP001066276"/>
    </source>
</evidence>
<organism evidence="1 2">
    <name type="scientific">Pleurodeles waltl</name>
    <name type="common">Iberian ribbed newt</name>
    <dbReference type="NCBI Taxonomy" id="8319"/>
    <lineage>
        <taxon>Eukaryota</taxon>
        <taxon>Metazoa</taxon>
        <taxon>Chordata</taxon>
        <taxon>Craniata</taxon>
        <taxon>Vertebrata</taxon>
        <taxon>Euteleostomi</taxon>
        <taxon>Amphibia</taxon>
        <taxon>Batrachia</taxon>
        <taxon>Caudata</taxon>
        <taxon>Salamandroidea</taxon>
        <taxon>Salamandridae</taxon>
        <taxon>Pleurodelinae</taxon>
        <taxon>Pleurodeles</taxon>
    </lineage>
</organism>
<sequence length="152" mass="17210">MSAVSSEGCFRKATRILSRYTPLYWRWNGLAGGRLGARIKAQSSGAKRQSDVVINLRRVCCDYCPWRELLTVIGHSNPVDPRPWIQQTGNEDRGRTLASVHPRARPCPTSTTAVSARWNAFAWSRRLVWCTECRWYTMTGGLACHTRVALDI</sequence>
<keyword evidence="2" id="KW-1185">Reference proteome</keyword>
<dbReference type="Proteomes" id="UP001066276">
    <property type="component" value="Chromosome 3_1"/>
</dbReference>
<name>A0AAV7UJ57_PLEWA</name>
<protein>
    <submittedName>
        <fullName evidence="1">Uncharacterized protein</fullName>
    </submittedName>
</protein>
<gene>
    <name evidence="1" type="ORF">NDU88_005589</name>
</gene>
<accession>A0AAV7UJ57</accession>
<evidence type="ECO:0000313" key="1">
    <source>
        <dbReference type="EMBL" id="KAJ1188832.1"/>
    </source>
</evidence>